<evidence type="ECO:0000313" key="2">
    <source>
        <dbReference type="Proteomes" id="UP001294444"/>
    </source>
</evidence>
<dbReference type="Proteomes" id="UP001294444">
    <property type="component" value="Unassembled WGS sequence"/>
</dbReference>
<evidence type="ECO:0000313" key="1">
    <source>
        <dbReference type="EMBL" id="SNX87880.1"/>
    </source>
</evidence>
<protein>
    <submittedName>
        <fullName evidence="1">Uncharacterized protein</fullName>
    </submittedName>
</protein>
<dbReference type="EMBL" id="OAPG01000021">
    <property type="protein sequence ID" value="SNX87880.1"/>
    <property type="molecule type" value="Genomic_DNA"/>
</dbReference>
<reference evidence="1" key="1">
    <citation type="submission" date="2023-10" db="EMBL/GenBank/DDBJ databases">
        <authorList>
            <person name="Guldener U."/>
        </authorList>
    </citation>
    <scope>NUCLEOTIDE SEQUENCE</scope>
    <source>
        <strain evidence="1">Mp4</strain>
    </source>
</reference>
<dbReference type="AlphaFoldDB" id="A0AAJ4XSS1"/>
<comment type="caution">
    <text evidence="1">The sequence shown here is derived from an EMBL/GenBank/DDBJ whole genome shotgun (WGS) entry which is preliminary data.</text>
</comment>
<gene>
    <name evidence="1" type="ORF">MEPE_06591</name>
</gene>
<sequence length="186" mass="20327">MMFAPASKNVNVEGAYRIYYMEGCLTGMHLDRPLTIMSPEHERAQIWEVKKQGNDEYLIVLKSDPNVGASYPKELHPTSPVVLGRQPCKFKMMAMEQPNHFVICPSQGGGEHLVMAMSPAMVYPPMVSGLTTASCGQIEVQDSSRANADCVNNFLLAVLGCDDASSSPIHLALREGLGFQFSFEAG</sequence>
<keyword evidence="2" id="KW-1185">Reference proteome</keyword>
<name>A0AAJ4XSS1_9BASI</name>
<dbReference type="Gene3D" id="2.80.10.50">
    <property type="match status" value="1"/>
</dbReference>
<accession>A0AAJ4XSS1</accession>
<proteinExistence type="predicted"/>
<organism evidence="1 2">
    <name type="scientific">Melanopsichium pennsylvanicum</name>
    <dbReference type="NCBI Taxonomy" id="63383"/>
    <lineage>
        <taxon>Eukaryota</taxon>
        <taxon>Fungi</taxon>
        <taxon>Dikarya</taxon>
        <taxon>Basidiomycota</taxon>
        <taxon>Ustilaginomycotina</taxon>
        <taxon>Ustilaginomycetes</taxon>
        <taxon>Ustilaginales</taxon>
        <taxon>Ustilaginaceae</taxon>
        <taxon>Melanopsichium</taxon>
    </lineage>
</organism>